<dbReference type="PANTHER" id="PTHR15503:SF45">
    <property type="entry name" value="RNA-DIRECTED DNA POLYMERASE HOMOLOG"/>
    <property type="match status" value="1"/>
</dbReference>
<organism evidence="1 2">
    <name type="scientific">Gossypium australe</name>
    <dbReference type="NCBI Taxonomy" id="47621"/>
    <lineage>
        <taxon>Eukaryota</taxon>
        <taxon>Viridiplantae</taxon>
        <taxon>Streptophyta</taxon>
        <taxon>Embryophyta</taxon>
        <taxon>Tracheophyta</taxon>
        <taxon>Spermatophyta</taxon>
        <taxon>Magnoliopsida</taxon>
        <taxon>eudicotyledons</taxon>
        <taxon>Gunneridae</taxon>
        <taxon>Pentapetalae</taxon>
        <taxon>rosids</taxon>
        <taxon>malvids</taxon>
        <taxon>Malvales</taxon>
        <taxon>Malvaceae</taxon>
        <taxon>Malvoideae</taxon>
        <taxon>Gossypium</taxon>
    </lineage>
</organism>
<evidence type="ECO:0000313" key="1">
    <source>
        <dbReference type="EMBL" id="KAA3477385.1"/>
    </source>
</evidence>
<keyword evidence="2" id="KW-1185">Reference proteome</keyword>
<dbReference type="Proteomes" id="UP000325315">
    <property type="component" value="Unassembled WGS sequence"/>
</dbReference>
<proteinExistence type="predicted"/>
<protein>
    <submittedName>
        <fullName evidence="1">Retrotransposon-like protein</fullName>
    </submittedName>
</protein>
<accession>A0A5B6W875</accession>
<gene>
    <name evidence="1" type="ORF">EPI10_011273</name>
</gene>
<dbReference type="PANTHER" id="PTHR15503">
    <property type="entry name" value="LDOC1 RELATED"/>
    <property type="match status" value="1"/>
</dbReference>
<dbReference type="InterPro" id="IPR043502">
    <property type="entry name" value="DNA/RNA_pol_sf"/>
</dbReference>
<name>A0A5B6W875_9ROSI</name>
<sequence length="102" mass="11829">MVAEKLVQKGREVEILDVFLEKLSRLPPECEVEFKIELLSGTALVSIAPYRMEPNKLKELKCFFVGSSGNVFKEEIRVLKLNKLTVKNKYHLPRTDDLFDQF</sequence>
<dbReference type="OrthoDB" id="1435494at2759"/>
<comment type="caution">
    <text evidence="1">The sequence shown here is derived from an EMBL/GenBank/DDBJ whole genome shotgun (WGS) entry which is preliminary data.</text>
</comment>
<dbReference type="SUPFAM" id="SSF56672">
    <property type="entry name" value="DNA/RNA polymerases"/>
    <property type="match status" value="1"/>
</dbReference>
<reference evidence="1" key="1">
    <citation type="submission" date="2019-08" db="EMBL/GenBank/DDBJ databases">
        <authorList>
            <person name="Liu F."/>
        </authorList>
    </citation>
    <scope>NUCLEOTIDE SEQUENCE [LARGE SCALE GENOMIC DNA]</scope>
    <source>
        <strain evidence="1">PA1801</strain>
        <tissue evidence="1">Leaf</tissue>
    </source>
</reference>
<dbReference type="AlphaFoldDB" id="A0A5B6W875"/>
<evidence type="ECO:0000313" key="2">
    <source>
        <dbReference type="Proteomes" id="UP000325315"/>
    </source>
</evidence>
<dbReference type="InterPro" id="IPR032567">
    <property type="entry name" value="RTL1-rel"/>
</dbReference>
<dbReference type="EMBL" id="SMMG02000004">
    <property type="protein sequence ID" value="KAA3477385.1"/>
    <property type="molecule type" value="Genomic_DNA"/>
</dbReference>